<name>A0ABR7VCE5_9FLAO</name>
<protein>
    <submittedName>
        <fullName evidence="1">Uncharacterized protein</fullName>
    </submittedName>
</protein>
<sequence length="57" mass="6548">MAFFPIWDKKARVCSKSLDTIVQPIGPHFNGFEGDLKTFLEDGLKEEAGRKYIILYI</sequence>
<evidence type="ECO:0000313" key="2">
    <source>
        <dbReference type="Proteomes" id="UP000598350"/>
    </source>
</evidence>
<keyword evidence="2" id="KW-1185">Reference proteome</keyword>
<dbReference type="EMBL" id="JABTCG010000001">
    <property type="protein sequence ID" value="MBD0849827.1"/>
    <property type="molecule type" value="Genomic_DNA"/>
</dbReference>
<comment type="caution">
    <text evidence="1">The sequence shown here is derived from an EMBL/GenBank/DDBJ whole genome shotgun (WGS) entry which is preliminary data.</text>
</comment>
<accession>A0ABR7VCE5</accession>
<reference evidence="1 2" key="1">
    <citation type="submission" date="2020-05" db="EMBL/GenBank/DDBJ databases">
        <title>The draft genome sequence of Maribacter arenosus CAU 1321.</title>
        <authorList>
            <person name="Mu L."/>
        </authorList>
    </citation>
    <scope>NUCLEOTIDE SEQUENCE [LARGE SCALE GENOMIC DNA]</scope>
    <source>
        <strain evidence="1 2">CAU 1321</strain>
    </source>
</reference>
<organism evidence="1 2">
    <name type="scientific">Maribacter arenosus</name>
    <dbReference type="NCBI Taxonomy" id="1854708"/>
    <lineage>
        <taxon>Bacteria</taxon>
        <taxon>Pseudomonadati</taxon>
        <taxon>Bacteroidota</taxon>
        <taxon>Flavobacteriia</taxon>
        <taxon>Flavobacteriales</taxon>
        <taxon>Flavobacteriaceae</taxon>
        <taxon>Maribacter</taxon>
    </lineage>
</organism>
<dbReference type="RefSeq" id="WP_188312929.1">
    <property type="nucleotide sequence ID" value="NZ_JABTCG010000001.1"/>
</dbReference>
<proteinExistence type="predicted"/>
<evidence type="ECO:0000313" key="1">
    <source>
        <dbReference type="EMBL" id="MBD0849827.1"/>
    </source>
</evidence>
<dbReference type="Proteomes" id="UP000598350">
    <property type="component" value="Unassembled WGS sequence"/>
</dbReference>
<gene>
    <name evidence="1" type="ORF">HPE63_04030</name>
</gene>